<dbReference type="RefSeq" id="WP_413279137.1">
    <property type="nucleotide sequence ID" value="NZ_JBHFNT010000174.1"/>
</dbReference>
<name>A0ABV4WNV1_9CYAN</name>
<proteinExistence type="predicted"/>
<reference evidence="1 2" key="1">
    <citation type="submission" date="2024-09" db="EMBL/GenBank/DDBJ databases">
        <title>Floridaenema gen nov. (Aerosakkonemataceae, Aerosakkonematales ord. nov., Cyanobacteria) from benthic tropical and subtropical fresh waters, with the description of four new species.</title>
        <authorList>
            <person name="Moretto J.A."/>
            <person name="Berthold D.E."/>
            <person name="Lefler F.W."/>
            <person name="Huang I.-S."/>
            <person name="Laughinghouse H. IV."/>
        </authorList>
    </citation>
    <scope>NUCLEOTIDE SEQUENCE [LARGE SCALE GENOMIC DNA]</scope>
    <source>
        <strain evidence="1 2">BLCC-F167</strain>
    </source>
</reference>
<evidence type="ECO:0000313" key="2">
    <source>
        <dbReference type="Proteomes" id="UP001576780"/>
    </source>
</evidence>
<organism evidence="1 2">
    <name type="scientific">Floridaenema evergladense BLCC-F167</name>
    <dbReference type="NCBI Taxonomy" id="3153639"/>
    <lineage>
        <taxon>Bacteria</taxon>
        <taxon>Bacillati</taxon>
        <taxon>Cyanobacteriota</taxon>
        <taxon>Cyanophyceae</taxon>
        <taxon>Oscillatoriophycideae</taxon>
        <taxon>Aerosakkonematales</taxon>
        <taxon>Aerosakkonemataceae</taxon>
        <taxon>Floridanema</taxon>
        <taxon>Floridanema evergladense</taxon>
    </lineage>
</organism>
<keyword evidence="2" id="KW-1185">Reference proteome</keyword>
<comment type="caution">
    <text evidence="1">The sequence shown here is derived from an EMBL/GenBank/DDBJ whole genome shotgun (WGS) entry which is preliminary data.</text>
</comment>
<dbReference type="Proteomes" id="UP001576780">
    <property type="component" value="Unassembled WGS sequence"/>
</dbReference>
<sequence>MANSSQELLASAERISVALAELKAQIQLLESSGEVAPDGCYVLRYQARGKQGTYWYYKLHATTPTFPTKSGKKSKYKHLGKAGSDAHIEALMQVTRRTQIEILKRTIAA</sequence>
<accession>A0ABV4WNV1</accession>
<protein>
    <submittedName>
        <fullName evidence="1">Transposase</fullName>
    </submittedName>
</protein>
<feature type="non-terminal residue" evidence="1">
    <location>
        <position position="109"/>
    </location>
</feature>
<gene>
    <name evidence="1" type="ORF">ACE1CA_19750</name>
</gene>
<dbReference type="EMBL" id="JBHFNT010000174">
    <property type="protein sequence ID" value="MFB2836769.1"/>
    <property type="molecule type" value="Genomic_DNA"/>
</dbReference>
<evidence type="ECO:0000313" key="1">
    <source>
        <dbReference type="EMBL" id="MFB2836769.1"/>
    </source>
</evidence>